<sequence length="80" mass="9175">MIGSVKGIRYLLLQFHQSFPIMALETVAQVTLLTIAIIILILLLIIYKMLIMIPIILYLLQVSFQYPIIIQCTNQKINSN</sequence>
<reference evidence="2 3" key="1">
    <citation type="journal article" date="2013" name="Proc. Natl. Acad. Sci. U.S.A.">
        <title>Genome of an arbuscular mycorrhizal fungus provides insight into the oldest plant symbiosis.</title>
        <authorList>
            <person name="Tisserant E."/>
            <person name="Malbreil M."/>
            <person name="Kuo A."/>
            <person name="Kohler A."/>
            <person name="Symeonidi A."/>
            <person name="Balestrini R."/>
            <person name="Charron P."/>
            <person name="Duensing N."/>
            <person name="Frei Dit Frey N."/>
            <person name="Gianinazzi-Pearson V."/>
            <person name="Gilbert L.B."/>
            <person name="Handa Y."/>
            <person name="Herr J.R."/>
            <person name="Hijri M."/>
            <person name="Koul R."/>
            <person name="Kawaguchi M."/>
            <person name="Krajinski F."/>
            <person name="Lammers P.J."/>
            <person name="Masclaux F.G."/>
            <person name="Murat C."/>
            <person name="Morin E."/>
            <person name="Ndikumana S."/>
            <person name="Pagni M."/>
            <person name="Petitpierre D."/>
            <person name="Requena N."/>
            <person name="Rosikiewicz P."/>
            <person name="Riley R."/>
            <person name="Saito K."/>
            <person name="San Clemente H."/>
            <person name="Shapiro H."/>
            <person name="van Tuinen D."/>
            <person name="Becard G."/>
            <person name="Bonfante P."/>
            <person name="Paszkowski U."/>
            <person name="Shachar-Hill Y.Y."/>
            <person name="Tuskan G.A."/>
            <person name="Young P.W."/>
            <person name="Sanders I.R."/>
            <person name="Henrissat B."/>
            <person name="Rensing S.A."/>
            <person name="Grigoriev I.V."/>
            <person name="Corradi N."/>
            <person name="Roux C."/>
            <person name="Martin F."/>
        </authorList>
    </citation>
    <scope>NUCLEOTIDE SEQUENCE [LARGE SCALE GENOMIC DNA]</scope>
    <source>
        <strain evidence="2 3">DAOM 197198</strain>
    </source>
</reference>
<reference evidence="2 3" key="2">
    <citation type="journal article" date="2018" name="New Phytol.">
        <title>High intraspecific genome diversity in the model arbuscular mycorrhizal symbiont Rhizophagus irregularis.</title>
        <authorList>
            <person name="Chen E.C.H."/>
            <person name="Morin E."/>
            <person name="Beaudet D."/>
            <person name="Noel J."/>
            <person name="Yildirir G."/>
            <person name="Ndikumana S."/>
            <person name="Charron P."/>
            <person name="St-Onge C."/>
            <person name="Giorgi J."/>
            <person name="Kruger M."/>
            <person name="Marton T."/>
            <person name="Ropars J."/>
            <person name="Grigoriev I.V."/>
            <person name="Hainaut M."/>
            <person name="Henrissat B."/>
            <person name="Roux C."/>
            <person name="Martin F."/>
            <person name="Corradi N."/>
        </authorList>
    </citation>
    <scope>NUCLEOTIDE SEQUENCE [LARGE SCALE GENOMIC DNA]</scope>
    <source>
        <strain evidence="2 3">DAOM 197198</strain>
    </source>
</reference>
<dbReference type="AlphaFoldDB" id="A0A2P4PMJ7"/>
<proteinExistence type="predicted"/>
<dbReference type="EMBL" id="AUPC02000188">
    <property type="protein sequence ID" value="POG66579.1"/>
    <property type="molecule type" value="Genomic_DNA"/>
</dbReference>
<gene>
    <name evidence="2" type="ORF">GLOIN_2v1656048</name>
</gene>
<evidence type="ECO:0000313" key="3">
    <source>
        <dbReference type="Proteomes" id="UP000018888"/>
    </source>
</evidence>
<evidence type="ECO:0000256" key="1">
    <source>
        <dbReference type="SAM" id="Phobius"/>
    </source>
</evidence>
<accession>A0A2P4PMJ7</accession>
<dbReference type="Proteomes" id="UP000018888">
    <property type="component" value="Unassembled WGS sequence"/>
</dbReference>
<comment type="caution">
    <text evidence="2">The sequence shown here is derived from an EMBL/GenBank/DDBJ whole genome shotgun (WGS) entry which is preliminary data.</text>
</comment>
<organism evidence="2 3">
    <name type="scientific">Rhizophagus irregularis (strain DAOM 181602 / DAOM 197198 / MUCL 43194)</name>
    <name type="common">Arbuscular mycorrhizal fungus</name>
    <name type="synonym">Glomus intraradices</name>
    <dbReference type="NCBI Taxonomy" id="747089"/>
    <lineage>
        <taxon>Eukaryota</taxon>
        <taxon>Fungi</taxon>
        <taxon>Fungi incertae sedis</taxon>
        <taxon>Mucoromycota</taxon>
        <taxon>Glomeromycotina</taxon>
        <taxon>Glomeromycetes</taxon>
        <taxon>Glomerales</taxon>
        <taxon>Glomeraceae</taxon>
        <taxon>Rhizophagus</taxon>
    </lineage>
</organism>
<feature type="transmembrane region" description="Helical" evidence="1">
    <location>
        <begin position="21"/>
        <end position="45"/>
    </location>
</feature>
<keyword evidence="1" id="KW-1133">Transmembrane helix</keyword>
<evidence type="ECO:0000313" key="2">
    <source>
        <dbReference type="EMBL" id="POG66579.1"/>
    </source>
</evidence>
<keyword evidence="3" id="KW-1185">Reference proteome</keyword>
<protein>
    <submittedName>
        <fullName evidence="2">Uncharacterized protein</fullName>
    </submittedName>
</protein>
<keyword evidence="1" id="KW-0812">Transmembrane</keyword>
<keyword evidence="1" id="KW-0472">Membrane</keyword>
<feature type="transmembrane region" description="Helical" evidence="1">
    <location>
        <begin position="51"/>
        <end position="70"/>
    </location>
</feature>
<name>A0A2P4PMJ7_RHIID</name>